<sequence length="124" mass="12795">MLILVVVALPYLLLSEAGAGGIAAYYDHGGVGPLVITVLTIVALVAFAAGRQGRSDPVMMAGATLVFGLFILGSALVWALSVPTAFVQQLGTETWLGYHRWALAGVSALVPIAGVWYAAALDVL</sequence>
<feature type="transmembrane region" description="Helical" evidence="1">
    <location>
        <begin position="101"/>
        <end position="121"/>
    </location>
</feature>
<dbReference type="KEGG" id="hara:AArcS_1850"/>
<feature type="transmembrane region" description="Helical" evidence="1">
    <location>
        <begin position="61"/>
        <end position="81"/>
    </location>
</feature>
<feature type="transmembrane region" description="Helical" evidence="1">
    <location>
        <begin position="29"/>
        <end position="49"/>
    </location>
</feature>
<accession>A0A897MVV4</accession>
<gene>
    <name evidence="2" type="ORF">AArcS_1850</name>
</gene>
<evidence type="ECO:0000256" key="1">
    <source>
        <dbReference type="SAM" id="Phobius"/>
    </source>
</evidence>
<organism evidence="2 3">
    <name type="scientific">Natranaeroarchaeum sulfidigenes</name>
    <dbReference type="NCBI Taxonomy" id="2784880"/>
    <lineage>
        <taxon>Archaea</taxon>
        <taxon>Methanobacteriati</taxon>
        <taxon>Methanobacteriota</taxon>
        <taxon>Stenosarchaea group</taxon>
        <taxon>Halobacteria</taxon>
        <taxon>Halobacteriales</taxon>
        <taxon>Natronoarchaeaceae</taxon>
        <taxon>Natranaeroarchaeum</taxon>
    </lineage>
</organism>
<dbReference type="Pfam" id="PF24416">
    <property type="entry name" value="DUF7548"/>
    <property type="match status" value="1"/>
</dbReference>
<evidence type="ECO:0000313" key="2">
    <source>
        <dbReference type="EMBL" id="QSG03059.1"/>
    </source>
</evidence>
<keyword evidence="1" id="KW-0472">Membrane</keyword>
<reference evidence="2" key="1">
    <citation type="submission" date="2020-11" db="EMBL/GenBank/DDBJ databases">
        <title>Carbohydrate-dependent, anaerobic sulfur respiration: A novel catabolism in halophilic archaea.</title>
        <authorList>
            <person name="Sorokin D.Y."/>
            <person name="Messina E."/>
            <person name="Smedile F."/>
            <person name="La Cono V."/>
            <person name="Hallsworth J.E."/>
            <person name="Yakimov M.M."/>
        </authorList>
    </citation>
    <scope>NUCLEOTIDE SEQUENCE</scope>
    <source>
        <strain evidence="2">AArc-S</strain>
    </source>
</reference>
<dbReference type="AlphaFoldDB" id="A0A897MVV4"/>
<evidence type="ECO:0000313" key="3">
    <source>
        <dbReference type="Proteomes" id="UP000663586"/>
    </source>
</evidence>
<dbReference type="InterPro" id="IPR055970">
    <property type="entry name" value="DUF7548"/>
</dbReference>
<keyword evidence="3" id="KW-1185">Reference proteome</keyword>
<protein>
    <submittedName>
        <fullName evidence="2">Putative membrane protein</fullName>
    </submittedName>
</protein>
<keyword evidence="1" id="KW-0812">Transmembrane</keyword>
<keyword evidence="1" id="KW-1133">Transmembrane helix</keyword>
<proteinExistence type="predicted"/>
<dbReference type="EMBL" id="CP064786">
    <property type="protein sequence ID" value="QSG03059.1"/>
    <property type="molecule type" value="Genomic_DNA"/>
</dbReference>
<name>A0A897MVV4_9EURY</name>
<dbReference type="Proteomes" id="UP000663586">
    <property type="component" value="Chromosome"/>
</dbReference>